<comment type="similarity">
    <text evidence="1">Belongs to the eukaryotic ribosomal protein eL32 family.</text>
</comment>
<dbReference type="PANTHER" id="PTHR23413">
    <property type="entry name" value="60S RIBOSOMAL PROTEIN L32 AND DNA-DIRECTED RNA POLYMERASE II, SUBUNIT N"/>
    <property type="match status" value="1"/>
</dbReference>
<proteinExistence type="inferred from homology"/>
<evidence type="ECO:0000256" key="2">
    <source>
        <dbReference type="ARBA" id="ARBA00022980"/>
    </source>
</evidence>
<dbReference type="GO" id="GO:0006412">
    <property type="term" value="P:translation"/>
    <property type="evidence" value="ECO:0007669"/>
    <property type="project" value="InterPro"/>
</dbReference>
<evidence type="ECO:0000313" key="5">
    <source>
        <dbReference type="Proteomes" id="UP000010556"/>
    </source>
</evidence>
<dbReference type="Proteomes" id="UP000010556">
    <property type="component" value="Unassembled WGS sequence"/>
</dbReference>
<dbReference type="SMART" id="SM01393">
    <property type="entry name" value="Ribosomal_L32e"/>
    <property type="match status" value="1"/>
</dbReference>
<name>L5LWK5_MYODS</name>
<evidence type="ECO:0000256" key="1">
    <source>
        <dbReference type="ARBA" id="ARBA00008431"/>
    </source>
</evidence>
<dbReference type="Pfam" id="PF01655">
    <property type="entry name" value="Ribosomal_L32e"/>
    <property type="match status" value="1"/>
</dbReference>
<protein>
    <submittedName>
        <fullName evidence="4">60S ribosomal protein L32</fullName>
    </submittedName>
</protein>
<organism evidence="4 5">
    <name type="scientific">Myotis davidii</name>
    <name type="common">David's myotis</name>
    <dbReference type="NCBI Taxonomy" id="225400"/>
    <lineage>
        <taxon>Eukaryota</taxon>
        <taxon>Metazoa</taxon>
        <taxon>Chordata</taxon>
        <taxon>Craniata</taxon>
        <taxon>Vertebrata</taxon>
        <taxon>Euteleostomi</taxon>
        <taxon>Mammalia</taxon>
        <taxon>Eutheria</taxon>
        <taxon>Laurasiatheria</taxon>
        <taxon>Chiroptera</taxon>
        <taxon>Yangochiroptera</taxon>
        <taxon>Vespertilionidae</taxon>
        <taxon>Myotis</taxon>
    </lineage>
</organism>
<dbReference type="EMBL" id="KB106993">
    <property type="protein sequence ID" value="ELK30432.1"/>
    <property type="molecule type" value="Genomic_DNA"/>
</dbReference>
<accession>L5LWK5</accession>
<dbReference type="AlphaFoldDB" id="L5LWK5"/>
<dbReference type="PANTHER" id="PTHR23413:SF6">
    <property type="entry name" value="LARGE RIBOSOMAL SUBUNIT PROTEIN EL32"/>
    <property type="match status" value="1"/>
</dbReference>
<evidence type="ECO:0000313" key="4">
    <source>
        <dbReference type="EMBL" id="ELK30432.1"/>
    </source>
</evidence>
<dbReference type="GO" id="GO:0022625">
    <property type="term" value="C:cytosolic large ribosomal subunit"/>
    <property type="evidence" value="ECO:0007669"/>
    <property type="project" value="TreeGrafter"/>
</dbReference>
<dbReference type="InterPro" id="IPR036351">
    <property type="entry name" value="Ribosomal_eL32_sf"/>
</dbReference>
<dbReference type="InterPro" id="IPR001515">
    <property type="entry name" value="Ribosomal_eL32"/>
</dbReference>
<keyword evidence="5" id="KW-1185">Reference proteome</keyword>
<dbReference type="GO" id="GO:0003735">
    <property type="term" value="F:structural constituent of ribosome"/>
    <property type="evidence" value="ECO:0007669"/>
    <property type="project" value="InterPro"/>
</dbReference>
<dbReference type="SUPFAM" id="SSF52042">
    <property type="entry name" value="Ribosomal protein L32e"/>
    <property type="match status" value="1"/>
</dbReference>
<keyword evidence="3" id="KW-0687">Ribonucleoprotein</keyword>
<gene>
    <name evidence="4" type="ORF">MDA_GLEAN10006900</name>
</gene>
<keyword evidence="2 4" id="KW-0689">Ribosomal protein</keyword>
<sequence length="173" mass="19031">MVLGLLVIREVQKVGDAGLDVLFSGRIGHRWLRLNLKGDKERGEGHPGGGVVISHCFRDHYFQDTFLPSGPAQLLEGSETSGKTVLLQWSNILGPVFSSSIIHNPITTLRVTTEVPGPHIKELNVLLTCNKSHCAEITHNISSKTRKTIVERAAQLAIRVTSLNARLHSEENE</sequence>
<reference evidence="5" key="1">
    <citation type="journal article" date="2013" name="Science">
        <title>Comparative analysis of bat genomes provides insight into the evolution of flight and immunity.</title>
        <authorList>
            <person name="Zhang G."/>
            <person name="Cowled C."/>
            <person name="Shi Z."/>
            <person name="Huang Z."/>
            <person name="Bishop-Lilly K.A."/>
            <person name="Fang X."/>
            <person name="Wynne J.W."/>
            <person name="Xiong Z."/>
            <person name="Baker M.L."/>
            <person name="Zhao W."/>
            <person name="Tachedjian M."/>
            <person name="Zhu Y."/>
            <person name="Zhou P."/>
            <person name="Jiang X."/>
            <person name="Ng J."/>
            <person name="Yang L."/>
            <person name="Wu L."/>
            <person name="Xiao J."/>
            <person name="Feng Y."/>
            <person name="Chen Y."/>
            <person name="Sun X."/>
            <person name="Zhang Y."/>
            <person name="Marsh G.A."/>
            <person name="Crameri G."/>
            <person name="Broder C.C."/>
            <person name="Frey K.G."/>
            <person name="Wang L.F."/>
            <person name="Wang J."/>
        </authorList>
    </citation>
    <scope>NUCLEOTIDE SEQUENCE [LARGE SCALE GENOMIC DNA]</scope>
</reference>
<evidence type="ECO:0000256" key="3">
    <source>
        <dbReference type="ARBA" id="ARBA00023274"/>
    </source>
</evidence>